<name>A0A5N8WKR7_9ACTN</name>
<dbReference type="RefSeq" id="WP_152857870.1">
    <property type="nucleotide sequence ID" value="NZ_VMNX01000001.1"/>
</dbReference>
<protein>
    <submittedName>
        <fullName evidence="2">Uncharacterized protein</fullName>
    </submittedName>
</protein>
<dbReference type="Proteomes" id="UP000373149">
    <property type="component" value="Unassembled WGS sequence"/>
</dbReference>
<comment type="caution">
    <text evidence="2">The sequence shown here is derived from an EMBL/GenBank/DDBJ whole genome shotgun (WGS) entry which is preliminary data.</text>
</comment>
<keyword evidence="1" id="KW-1133">Transmembrane helix</keyword>
<keyword evidence="1" id="KW-0472">Membrane</keyword>
<organism evidence="2 4">
    <name type="scientific">Streptomyces acidicola</name>
    <dbReference type="NCBI Taxonomy" id="2596892"/>
    <lineage>
        <taxon>Bacteria</taxon>
        <taxon>Bacillati</taxon>
        <taxon>Actinomycetota</taxon>
        <taxon>Actinomycetes</taxon>
        <taxon>Kitasatosporales</taxon>
        <taxon>Streptomycetaceae</taxon>
        <taxon>Streptomyces</taxon>
    </lineage>
</organism>
<reference evidence="2 4" key="1">
    <citation type="submission" date="2019-09" db="EMBL/GenBank/DDBJ databases">
        <authorList>
            <person name="Duangmal K."/>
            <person name="Teo W.F.A."/>
            <person name="Lipun K."/>
        </authorList>
    </citation>
    <scope>NUCLEOTIDE SEQUENCE [LARGE SCALE GENOMIC DNA]</scope>
    <source>
        <strain evidence="2 4">K1PN6</strain>
    </source>
</reference>
<sequence>MIEAFDAVEAVLWGAIAAFAVIATGIAFLTVAASYWTAVLAVWAIRTITHHIRKETPQP</sequence>
<accession>A0A5N8WKR7</accession>
<keyword evidence="1" id="KW-0812">Transmembrane</keyword>
<evidence type="ECO:0000313" key="4">
    <source>
        <dbReference type="Proteomes" id="UP000373149"/>
    </source>
</evidence>
<evidence type="ECO:0000313" key="3">
    <source>
        <dbReference type="EMBL" id="MPY47217.1"/>
    </source>
</evidence>
<feature type="transmembrane region" description="Helical" evidence="1">
    <location>
        <begin position="12"/>
        <end position="45"/>
    </location>
</feature>
<proteinExistence type="predicted"/>
<evidence type="ECO:0000313" key="2">
    <source>
        <dbReference type="EMBL" id="MPY47078.1"/>
    </source>
</evidence>
<evidence type="ECO:0000256" key="1">
    <source>
        <dbReference type="SAM" id="Phobius"/>
    </source>
</evidence>
<gene>
    <name evidence="2" type="ORF">FPZ41_00185</name>
    <name evidence="3" type="ORF">FPZ41_00890</name>
</gene>
<dbReference type="EMBL" id="VMNX01000001">
    <property type="protein sequence ID" value="MPY47217.1"/>
    <property type="molecule type" value="Genomic_DNA"/>
</dbReference>
<keyword evidence="4" id="KW-1185">Reference proteome</keyword>
<dbReference type="AlphaFoldDB" id="A0A5N8WKR7"/>
<dbReference type="EMBL" id="VMNX01000001">
    <property type="protein sequence ID" value="MPY47078.1"/>
    <property type="molecule type" value="Genomic_DNA"/>
</dbReference>